<evidence type="ECO:0008006" key="11">
    <source>
        <dbReference type="Google" id="ProtNLM"/>
    </source>
</evidence>
<keyword evidence="3" id="KW-0256">Endoplasmic reticulum</keyword>
<dbReference type="EMBL" id="KN840446">
    <property type="protein sequence ID" value="KIP11421.1"/>
    <property type="molecule type" value="Genomic_DNA"/>
</dbReference>
<evidence type="ECO:0000256" key="8">
    <source>
        <dbReference type="SAM" id="Phobius"/>
    </source>
</evidence>
<feature type="region of interest" description="Disordered" evidence="7">
    <location>
        <begin position="272"/>
        <end position="352"/>
    </location>
</feature>
<feature type="transmembrane region" description="Helical" evidence="8">
    <location>
        <begin position="242"/>
        <end position="264"/>
    </location>
</feature>
<accession>A0A0C3S5R9</accession>
<dbReference type="PANTHER" id="PTHR21212:SF0">
    <property type="entry name" value="SEIPIN"/>
    <property type="match status" value="1"/>
</dbReference>
<evidence type="ECO:0000256" key="3">
    <source>
        <dbReference type="ARBA" id="ARBA00022824"/>
    </source>
</evidence>
<reference evidence="9 10" key="1">
    <citation type="journal article" date="2014" name="PLoS Genet.">
        <title>Analysis of the Phlebiopsis gigantea genome, transcriptome and secretome provides insight into its pioneer colonization strategies of wood.</title>
        <authorList>
            <person name="Hori C."/>
            <person name="Ishida T."/>
            <person name="Igarashi K."/>
            <person name="Samejima M."/>
            <person name="Suzuki H."/>
            <person name="Master E."/>
            <person name="Ferreira P."/>
            <person name="Ruiz-Duenas F.J."/>
            <person name="Held B."/>
            <person name="Canessa P."/>
            <person name="Larrondo L.F."/>
            <person name="Schmoll M."/>
            <person name="Druzhinina I.S."/>
            <person name="Kubicek C.P."/>
            <person name="Gaskell J.A."/>
            <person name="Kersten P."/>
            <person name="St John F."/>
            <person name="Glasner J."/>
            <person name="Sabat G."/>
            <person name="Splinter BonDurant S."/>
            <person name="Syed K."/>
            <person name="Yadav J."/>
            <person name="Mgbeahuruike A.C."/>
            <person name="Kovalchuk A."/>
            <person name="Asiegbu F.O."/>
            <person name="Lackner G."/>
            <person name="Hoffmeister D."/>
            <person name="Rencoret J."/>
            <person name="Gutierrez A."/>
            <person name="Sun H."/>
            <person name="Lindquist E."/>
            <person name="Barry K."/>
            <person name="Riley R."/>
            <person name="Grigoriev I.V."/>
            <person name="Henrissat B."/>
            <person name="Kues U."/>
            <person name="Berka R.M."/>
            <person name="Martinez A.T."/>
            <person name="Covert S.F."/>
            <person name="Blanchette R.A."/>
            <person name="Cullen D."/>
        </authorList>
    </citation>
    <scope>NUCLEOTIDE SEQUENCE [LARGE SCALE GENOMIC DNA]</scope>
    <source>
        <strain evidence="9 10">11061_1 CR5-6</strain>
    </source>
</reference>
<evidence type="ECO:0000256" key="6">
    <source>
        <dbReference type="ARBA" id="ARBA00023136"/>
    </source>
</evidence>
<sequence length="352" mass="38828">MEDDSKHSVHLDHSSEEGVAEYPWVIRYPLQLSSNLIKTGFQFLRPYAPQLIPLLVFILTIPALLALSLSSGWFVWRSIAVGWEVPVHLQYGDGTSPYAYMPLPTLGAQQPYDISLLLTVPVSQTNLALGNFMATLTLNTQNNKTIASSRRSALVLPPSVPRLSFLWNTPGMVEIAIPLLSNIETGTSSAIAHVELGRQDHWRTLGTGEGRELSVSSALLRGMVVHKGIRGLFTRFPLTTSLMAAITFFFISFVILASCVLPAIEWQVQGDAHSNEQVVPPARRPKRQRKQGESIASPSRRRSAGTERDQSLASRSGPSSEMVKTEEIASTINPLPLRRRRSRLSHPSDSDS</sequence>
<organism evidence="9 10">
    <name type="scientific">Phlebiopsis gigantea (strain 11061_1 CR5-6)</name>
    <name type="common">White-rot fungus</name>
    <name type="synonym">Peniophora gigantea</name>
    <dbReference type="NCBI Taxonomy" id="745531"/>
    <lineage>
        <taxon>Eukaryota</taxon>
        <taxon>Fungi</taxon>
        <taxon>Dikarya</taxon>
        <taxon>Basidiomycota</taxon>
        <taxon>Agaricomycotina</taxon>
        <taxon>Agaricomycetes</taxon>
        <taxon>Polyporales</taxon>
        <taxon>Phanerochaetaceae</taxon>
        <taxon>Phlebiopsis</taxon>
    </lineage>
</organism>
<dbReference type="Pfam" id="PF06775">
    <property type="entry name" value="Seipin"/>
    <property type="match status" value="1"/>
</dbReference>
<keyword evidence="2 8" id="KW-0812">Transmembrane</keyword>
<dbReference type="Proteomes" id="UP000053257">
    <property type="component" value="Unassembled WGS sequence"/>
</dbReference>
<evidence type="ECO:0000256" key="4">
    <source>
        <dbReference type="ARBA" id="ARBA00022989"/>
    </source>
</evidence>
<name>A0A0C3S5R9_PHLG1</name>
<evidence type="ECO:0000256" key="5">
    <source>
        <dbReference type="ARBA" id="ARBA00023098"/>
    </source>
</evidence>
<evidence type="ECO:0000256" key="1">
    <source>
        <dbReference type="ARBA" id="ARBA00004477"/>
    </source>
</evidence>
<dbReference type="HOGENOM" id="CLU_064559_0_0_1"/>
<protein>
    <recommendedName>
        <fullName evidence="11">Seipin</fullName>
    </recommendedName>
</protein>
<keyword evidence="5" id="KW-0443">Lipid metabolism</keyword>
<evidence type="ECO:0000256" key="7">
    <source>
        <dbReference type="SAM" id="MobiDB-lite"/>
    </source>
</evidence>
<dbReference type="PANTHER" id="PTHR21212">
    <property type="entry name" value="BERNARDINELLI-SEIP CONGENITAL LIPODYSTROPHY 2 HOMOLOG BSCL2 PROTEIN"/>
    <property type="match status" value="1"/>
</dbReference>
<proteinExistence type="predicted"/>
<dbReference type="AlphaFoldDB" id="A0A0C3S5R9"/>
<gene>
    <name evidence="9" type="ORF">PHLGIDRAFT_474304</name>
</gene>
<dbReference type="STRING" id="745531.A0A0C3S5R9"/>
<keyword evidence="10" id="KW-1185">Reference proteome</keyword>
<evidence type="ECO:0000256" key="2">
    <source>
        <dbReference type="ARBA" id="ARBA00022692"/>
    </source>
</evidence>
<dbReference type="OrthoDB" id="3990054at2759"/>
<dbReference type="GO" id="GO:0140042">
    <property type="term" value="P:lipid droplet formation"/>
    <property type="evidence" value="ECO:0007669"/>
    <property type="project" value="UniProtKB-ARBA"/>
</dbReference>
<dbReference type="GO" id="GO:0006629">
    <property type="term" value="P:lipid metabolic process"/>
    <property type="evidence" value="ECO:0007669"/>
    <property type="project" value="UniProtKB-KW"/>
</dbReference>
<feature type="transmembrane region" description="Helical" evidence="8">
    <location>
        <begin position="51"/>
        <end position="76"/>
    </location>
</feature>
<keyword evidence="6 8" id="KW-0472">Membrane</keyword>
<dbReference type="CDD" id="cd23995">
    <property type="entry name" value="Seipin_BSCL2_like"/>
    <property type="match status" value="1"/>
</dbReference>
<dbReference type="GO" id="GO:0005789">
    <property type="term" value="C:endoplasmic reticulum membrane"/>
    <property type="evidence" value="ECO:0007669"/>
    <property type="project" value="UniProtKB-SubCell"/>
</dbReference>
<dbReference type="InterPro" id="IPR009617">
    <property type="entry name" value="Seipin"/>
</dbReference>
<keyword evidence="4 8" id="KW-1133">Transmembrane helix</keyword>
<comment type="subcellular location">
    <subcellularLocation>
        <location evidence="1">Endoplasmic reticulum membrane</location>
        <topology evidence="1">Multi-pass membrane protein</topology>
    </subcellularLocation>
</comment>
<evidence type="ECO:0000313" key="10">
    <source>
        <dbReference type="Proteomes" id="UP000053257"/>
    </source>
</evidence>
<evidence type="ECO:0000313" key="9">
    <source>
        <dbReference type="EMBL" id="KIP11421.1"/>
    </source>
</evidence>